<comment type="subcellular location">
    <subcellularLocation>
        <location evidence="1 10">Cytoplasm</location>
    </subcellularLocation>
</comment>
<accession>A0ABS8DQF2</accession>
<keyword evidence="7 10" id="KW-0378">Hydrolase</keyword>
<keyword evidence="13" id="KW-1185">Reference proteome</keyword>
<sequence length="231" mass="26398">MSQNEQAGATQLPEEAAEELIHRIGKLTRMLRDNMRELGLDKEIEKAAEAIPDARDRLHYVATMTEQAADRALNAIDRAQPLQDQLSERAEALDKRWDEWFAAPQELDEAKSLVKETRAYLHDVPEMTAATNKELLDIMMAQDFQDLTGQVIKKMMDVIREIEHQLVQVLIDNVPGAEARENMQRKAQDQWENDSARRKEELLNGPQIRDNAPDIVTGQDQVDDLLDELGF</sequence>
<evidence type="ECO:0000256" key="8">
    <source>
        <dbReference type="ARBA" id="ARBA00022912"/>
    </source>
</evidence>
<dbReference type="PANTHER" id="PTHR43693">
    <property type="entry name" value="PROTEIN PHOSPHATASE CHEZ"/>
    <property type="match status" value="1"/>
</dbReference>
<dbReference type="GO" id="GO:0016787">
    <property type="term" value="F:hydrolase activity"/>
    <property type="evidence" value="ECO:0007669"/>
    <property type="project" value="UniProtKB-KW"/>
</dbReference>
<dbReference type="Pfam" id="PF04344">
    <property type="entry name" value="CheZ"/>
    <property type="match status" value="1"/>
</dbReference>
<comment type="function">
    <text evidence="10">Plays an important role in bacterial chemotaxis signal transduction pathway by accelerating the dephosphorylation of phosphorylated CheY (CheY-P).</text>
</comment>
<proteinExistence type="inferred from homology"/>
<feature type="region of interest" description="Disordered" evidence="11">
    <location>
        <begin position="186"/>
        <end position="216"/>
    </location>
</feature>
<dbReference type="EMBL" id="WHVL01000001">
    <property type="protein sequence ID" value="MCB8888488.1"/>
    <property type="molecule type" value="Genomic_DNA"/>
</dbReference>
<gene>
    <name evidence="12" type="primary">cheZ</name>
    <name evidence="12" type="ORF">GEV37_05025</name>
</gene>
<keyword evidence="6 10" id="KW-0283">Flagellar rotation</keyword>
<feature type="compositionally biased region" description="Basic and acidic residues" evidence="11">
    <location>
        <begin position="186"/>
        <end position="202"/>
    </location>
</feature>
<evidence type="ECO:0000256" key="5">
    <source>
        <dbReference type="ARBA" id="ARBA00022500"/>
    </source>
</evidence>
<comment type="similarity">
    <text evidence="2 10">Belongs to the CheZ family.</text>
</comment>
<dbReference type="InterPro" id="IPR050992">
    <property type="entry name" value="CheZ_family_phosphatases"/>
</dbReference>
<organism evidence="12 13">
    <name type="scientific">Vreelandella malpeensis</name>
    <dbReference type="NCBI Taxonomy" id="1172368"/>
    <lineage>
        <taxon>Bacteria</taxon>
        <taxon>Pseudomonadati</taxon>
        <taxon>Pseudomonadota</taxon>
        <taxon>Gammaproteobacteria</taxon>
        <taxon>Oceanospirillales</taxon>
        <taxon>Halomonadaceae</taxon>
        <taxon>Vreelandella</taxon>
    </lineage>
</organism>
<evidence type="ECO:0000256" key="6">
    <source>
        <dbReference type="ARBA" id="ARBA00022779"/>
    </source>
</evidence>
<keyword evidence="8 10" id="KW-0904">Protein phosphatase</keyword>
<dbReference type="EC" id="3.1.3.-" evidence="10"/>
<evidence type="ECO:0000256" key="11">
    <source>
        <dbReference type="SAM" id="MobiDB-lite"/>
    </source>
</evidence>
<evidence type="ECO:0000256" key="10">
    <source>
        <dbReference type="PIRNR" id="PIRNR002884"/>
    </source>
</evidence>
<dbReference type="InterPro" id="IPR007439">
    <property type="entry name" value="Chemotax_Pase_CheZ"/>
</dbReference>
<evidence type="ECO:0000256" key="2">
    <source>
        <dbReference type="ARBA" id="ARBA00005908"/>
    </source>
</evidence>
<evidence type="ECO:0000256" key="3">
    <source>
        <dbReference type="ARBA" id="ARBA00018484"/>
    </source>
</evidence>
<dbReference type="PANTHER" id="PTHR43693:SF1">
    <property type="entry name" value="PROTEIN PHOSPHATASE CHEZ"/>
    <property type="match status" value="1"/>
</dbReference>
<dbReference type="RefSeq" id="WP_227389138.1">
    <property type="nucleotide sequence ID" value="NZ_JBHSCJ010000003.1"/>
</dbReference>
<comment type="caution">
    <text evidence="12">The sequence shown here is derived from an EMBL/GenBank/DDBJ whole genome shotgun (WGS) entry which is preliminary data.</text>
</comment>
<dbReference type="Gene3D" id="1.10.287.500">
    <property type="entry name" value="Helix hairpin bin"/>
    <property type="match status" value="1"/>
</dbReference>
<dbReference type="NCBIfam" id="NF008368">
    <property type="entry name" value="PRK11166.1"/>
    <property type="match status" value="1"/>
</dbReference>
<dbReference type="PIRSF" id="PIRSF002884">
    <property type="entry name" value="CheZ"/>
    <property type="match status" value="1"/>
</dbReference>
<evidence type="ECO:0000256" key="7">
    <source>
        <dbReference type="ARBA" id="ARBA00022801"/>
    </source>
</evidence>
<reference evidence="12 13" key="1">
    <citation type="journal article" date="2021" name="Sci. Rep.">
        <title>Genome analysis of a halophilic bacterium Halomonas malpeensis YU-PRIM-29(T) reveals its exopolysaccharide and pigment producing capabilities.</title>
        <authorList>
            <person name="Athmika"/>
            <person name="Ghate S.D."/>
            <person name="Arun A.B."/>
            <person name="Rao S.S."/>
            <person name="Kumar S.T.A."/>
            <person name="Kandiyil M.K."/>
            <person name="Saptami K."/>
            <person name="Rekha P.D."/>
        </authorList>
    </citation>
    <scope>NUCLEOTIDE SEQUENCE [LARGE SCALE GENOMIC DNA]</scope>
    <source>
        <strain evidence="13">prim 29</strain>
    </source>
</reference>
<protein>
    <recommendedName>
        <fullName evidence="3 10">Protein phosphatase CheZ</fullName>
        <ecNumber evidence="10">3.1.3.-</ecNumber>
    </recommendedName>
    <alternativeName>
        <fullName evidence="9 10">Chemotaxis protein CheZ</fullName>
    </alternativeName>
</protein>
<comment type="subunit">
    <text evidence="10">Homodimer.</text>
</comment>
<dbReference type="Gene3D" id="1.20.5.590">
    <property type="entry name" value="Single helix bin"/>
    <property type="match status" value="1"/>
</dbReference>
<evidence type="ECO:0000256" key="4">
    <source>
        <dbReference type="ARBA" id="ARBA00022490"/>
    </source>
</evidence>
<name>A0ABS8DQF2_9GAMM</name>
<keyword evidence="5 10" id="KW-0145">Chemotaxis</keyword>
<dbReference type="SUPFAM" id="SSF75708">
    <property type="entry name" value="Chemotaxis phosphatase CheZ"/>
    <property type="match status" value="1"/>
</dbReference>
<evidence type="ECO:0000313" key="12">
    <source>
        <dbReference type="EMBL" id="MCB8888488.1"/>
    </source>
</evidence>
<evidence type="ECO:0000256" key="9">
    <source>
        <dbReference type="ARBA" id="ARBA00029599"/>
    </source>
</evidence>
<evidence type="ECO:0000256" key="1">
    <source>
        <dbReference type="ARBA" id="ARBA00004496"/>
    </source>
</evidence>
<keyword evidence="4 10" id="KW-0963">Cytoplasm</keyword>
<evidence type="ECO:0000313" key="13">
    <source>
        <dbReference type="Proteomes" id="UP001319882"/>
    </source>
</evidence>
<dbReference type="Proteomes" id="UP001319882">
    <property type="component" value="Unassembled WGS sequence"/>
</dbReference>